<dbReference type="PANTHER" id="PTHR31272">
    <property type="entry name" value="CYTOCHROME C-TYPE BIOGENESIS PROTEIN HI_1454-RELATED"/>
    <property type="match status" value="1"/>
</dbReference>
<evidence type="ECO:0000256" key="2">
    <source>
        <dbReference type="ARBA" id="ARBA00006143"/>
    </source>
</evidence>
<name>A0ABM5MFH7_GEOTH</name>
<feature type="transmembrane region" description="Helical" evidence="6">
    <location>
        <begin position="249"/>
        <end position="267"/>
    </location>
</feature>
<evidence type="ECO:0000313" key="9">
    <source>
        <dbReference type="Proteomes" id="UP000005636"/>
    </source>
</evidence>
<evidence type="ECO:0000256" key="6">
    <source>
        <dbReference type="SAM" id="Phobius"/>
    </source>
</evidence>
<keyword evidence="5 6" id="KW-0472">Membrane</keyword>
<evidence type="ECO:0000313" key="8">
    <source>
        <dbReference type="EMBL" id="AEV18384.1"/>
    </source>
</evidence>
<proteinExistence type="inferred from homology"/>
<feature type="transmembrane region" description="Helical" evidence="6">
    <location>
        <begin position="58"/>
        <end position="85"/>
    </location>
</feature>
<feature type="domain" description="Cytochrome C biogenesis protein transmembrane" evidence="7">
    <location>
        <begin position="58"/>
        <end position="265"/>
    </location>
</feature>
<protein>
    <submittedName>
        <fullName evidence="8">Cytochrome c-type biogenesis protein CcdA</fullName>
    </submittedName>
</protein>
<evidence type="ECO:0000259" key="7">
    <source>
        <dbReference type="Pfam" id="PF02683"/>
    </source>
</evidence>
<accession>A0ABM5MFH7</accession>
<reference evidence="8 9" key="1">
    <citation type="submission" date="2011-11" db="EMBL/GenBank/DDBJ databases">
        <title>Complete genome sequence of thermophilic Geobacillus thermoleovorans CCB_US3_UF5.</title>
        <authorList>
            <person name="Muhd Sakaff M.K.L."/>
            <person name="Abdul Rahman A.Y."/>
            <person name="Saito J.A."/>
            <person name="Hou S."/>
            <person name="Alam M."/>
        </authorList>
    </citation>
    <scope>NUCLEOTIDE SEQUENCE [LARGE SCALE GENOMIC DNA]</scope>
    <source>
        <strain evidence="8 9">CCB_US3_UF5</strain>
    </source>
</reference>
<keyword evidence="4 6" id="KW-1133">Transmembrane helix</keyword>
<dbReference type="Proteomes" id="UP000005636">
    <property type="component" value="Chromosome"/>
</dbReference>
<evidence type="ECO:0000256" key="4">
    <source>
        <dbReference type="ARBA" id="ARBA00022989"/>
    </source>
</evidence>
<sequence>MGIKRNRDTLYKSCSPQNRNQYLRRKKPAFHKKFTILFYSIVIKIEKRGSINMNDINIFLAFGAGLLSFISPCCLPLYPAFLSYITGVSVDEIKKENGMLQKRAILHTFFFLLGFSVIFIAIGFGTSVIGKLFVDYQDLIRQISALFIVFFGLVILGVFSPSFMMKDKRLVFRNKPSGYFGSILIGIGFAAGWTPCTGPILVSVIALAATKPSAAMLYMFAYVLGFAVPFFIMSFFIGKLNWIKKYNTVIVRVGGILMVIMGIMLFFDWMTKIIIFFTDLFGGFTGF</sequence>
<feature type="transmembrane region" description="Helical" evidence="6">
    <location>
        <begin position="179"/>
        <end position="209"/>
    </location>
</feature>
<dbReference type="PANTHER" id="PTHR31272:SF4">
    <property type="entry name" value="CYTOCHROME C-TYPE BIOGENESIS PROTEIN HI_1454-RELATED"/>
    <property type="match status" value="1"/>
</dbReference>
<dbReference type="InterPro" id="IPR051790">
    <property type="entry name" value="Cytochrome_c-biogenesis_DsbD"/>
</dbReference>
<gene>
    <name evidence="8" type="ORF">GTCCBUS3UF5_10660</name>
</gene>
<evidence type="ECO:0000256" key="1">
    <source>
        <dbReference type="ARBA" id="ARBA00004141"/>
    </source>
</evidence>
<dbReference type="Pfam" id="PF02683">
    <property type="entry name" value="DsbD_TM"/>
    <property type="match status" value="1"/>
</dbReference>
<feature type="transmembrane region" description="Helical" evidence="6">
    <location>
        <begin position="215"/>
        <end position="237"/>
    </location>
</feature>
<keyword evidence="9" id="KW-1185">Reference proteome</keyword>
<keyword evidence="3 6" id="KW-0812">Transmembrane</keyword>
<evidence type="ECO:0000256" key="5">
    <source>
        <dbReference type="ARBA" id="ARBA00023136"/>
    </source>
</evidence>
<feature type="transmembrane region" description="Helical" evidence="6">
    <location>
        <begin position="106"/>
        <end position="133"/>
    </location>
</feature>
<comment type="subcellular location">
    <subcellularLocation>
        <location evidence="1">Membrane</location>
        <topology evidence="1">Multi-pass membrane protein</topology>
    </subcellularLocation>
</comment>
<feature type="transmembrane region" description="Helical" evidence="6">
    <location>
        <begin position="139"/>
        <end position="159"/>
    </location>
</feature>
<dbReference type="EMBL" id="CP003125">
    <property type="protein sequence ID" value="AEV18384.1"/>
    <property type="molecule type" value="Genomic_DNA"/>
</dbReference>
<comment type="similarity">
    <text evidence="2">Belongs to the DsbD family.</text>
</comment>
<evidence type="ECO:0000256" key="3">
    <source>
        <dbReference type="ARBA" id="ARBA00022692"/>
    </source>
</evidence>
<dbReference type="InterPro" id="IPR003834">
    <property type="entry name" value="Cyt_c_assmbl_TM_dom"/>
</dbReference>
<feature type="transmembrane region" description="Helical" evidence="6">
    <location>
        <begin position="29"/>
        <end position="46"/>
    </location>
</feature>
<organism evidence="8 9">
    <name type="scientific">Geobacillus thermoleovorans CCB_US3_UF5</name>
    <dbReference type="NCBI Taxonomy" id="1111068"/>
    <lineage>
        <taxon>Bacteria</taxon>
        <taxon>Bacillati</taxon>
        <taxon>Bacillota</taxon>
        <taxon>Bacilli</taxon>
        <taxon>Bacillales</taxon>
        <taxon>Anoxybacillaceae</taxon>
        <taxon>Geobacillus</taxon>
        <taxon>Geobacillus thermoleovorans group</taxon>
    </lineage>
</organism>